<evidence type="ECO:0000313" key="3">
    <source>
        <dbReference type="Proteomes" id="UP001162483"/>
    </source>
</evidence>
<keyword evidence="3" id="KW-1185">Reference proteome</keyword>
<accession>A0ABN9FEZ7</accession>
<sequence>MALSRKGLTSGVMKALISGAIKGLTVFCVLLGRHAILYCSAMQSNTK</sequence>
<evidence type="ECO:0000313" key="2">
    <source>
        <dbReference type="EMBL" id="CAI9595574.1"/>
    </source>
</evidence>
<dbReference type="Proteomes" id="UP001162483">
    <property type="component" value="Unassembled WGS sequence"/>
</dbReference>
<dbReference type="EMBL" id="CATNWA010016808">
    <property type="protein sequence ID" value="CAI9595574.1"/>
    <property type="molecule type" value="Genomic_DNA"/>
</dbReference>
<evidence type="ECO:0000256" key="1">
    <source>
        <dbReference type="SAM" id="Phobius"/>
    </source>
</evidence>
<gene>
    <name evidence="2" type="ORF">SPARVUS_LOCUS11906058</name>
</gene>
<keyword evidence="1" id="KW-0472">Membrane</keyword>
<feature type="transmembrane region" description="Helical" evidence="1">
    <location>
        <begin position="12"/>
        <end position="32"/>
    </location>
</feature>
<keyword evidence="1" id="KW-1133">Transmembrane helix</keyword>
<comment type="caution">
    <text evidence="2">The sequence shown here is derived from an EMBL/GenBank/DDBJ whole genome shotgun (WGS) entry which is preliminary data.</text>
</comment>
<keyword evidence="1" id="KW-0812">Transmembrane</keyword>
<reference evidence="2" key="1">
    <citation type="submission" date="2023-05" db="EMBL/GenBank/DDBJ databases">
        <authorList>
            <person name="Stuckert A."/>
        </authorList>
    </citation>
    <scope>NUCLEOTIDE SEQUENCE</scope>
</reference>
<protein>
    <submittedName>
        <fullName evidence="2">Uncharacterized protein</fullName>
    </submittedName>
</protein>
<name>A0ABN9FEZ7_9NEOB</name>
<organism evidence="2 3">
    <name type="scientific">Staurois parvus</name>
    <dbReference type="NCBI Taxonomy" id="386267"/>
    <lineage>
        <taxon>Eukaryota</taxon>
        <taxon>Metazoa</taxon>
        <taxon>Chordata</taxon>
        <taxon>Craniata</taxon>
        <taxon>Vertebrata</taxon>
        <taxon>Euteleostomi</taxon>
        <taxon>Amphibia</taxon>
        <taxon>Batrachia</taxon>
        <taxon>Anura</taxon>
        <taxon>Neobatrachia</taxon>
        <taxon>Ranoidea</taxon>
        <taxon>Ranidae</taxon>
        <taxon>Staurois</taxon>
    </lineage>
</organism>
<proteinExistence type="predicted"/>